<reference evidence="4" key="2">
    <citation type="journal article" date="2021" name="PeerJ">
        <title>Extensive microbial diversity within the chicken gut microbiome revealed by metagenomics and culture.</title>
        <authorList>
            <person name="Gilroy R."/>
            <person name="Ravi A."/>
            <person name="Getino M."/>
            <person name="Pursley I."/>
            <person name="Horton D.L."/>
            <person name="Alikhan N.F."/>
            <person name="Baker D."/>
            <person name="Gharbi K."/>
            <person name="Hall N."/>
            <person name="Watson M."/>
            <person name="Adriaenssens E.M."/>
            <person name="Foster-Nyarko E."/>
            <person name="Jarju S."/>
            <person name="Secka A."/>
            <person name="Antonio M."/>
            <person name="Oren A."/>
            <person name="Chaudhuri R.R."/>
            <person name="La Ragione R."/>
            <person name="Hildebrand F."/>
            <person name="Pallen M.J."/>
        </authorList>
    </citation>
    <scope>NUCLEOTIDE SEQUENCE</scope>
    <source>
        <strain evidence="4">11159</strain>
    </source>
</reference>
<dbReference type="PANTHER" id="PTHR42812:SF14">
    <property type="entry name" value="SECRETED PROTEIN"/>
    <property type="match status" value="1"/>
</dbReference>
<dbReference type="Pfam" id="PF04616">
    <property type="entry name" value="Glyco_hydro_43"/>
    <property type="match status" value="1"/>
</dbReference>
<name>A0A9D9DID4_9BACL</name>
<evidence type="ECO:0000256" key="3">
    <source>
        <dbReference type="ARBA" id="ARBA00023295"/>
    </source>
</evidence>
<proteinExistence type="inferred from homology"/>
<dbReference type="Proteomes" id="UP000823613">
    <property type="component" value="Unassembled WGS sequence"/>
</dbReference>
<sequence>MRDLQGFYQNKIYNENVESLGGFADPFILRYEGSYYLYVTASHGVKCFCSKDLYTFLPIENKKNKENYCLYDESFNSFYAPEVIYYDGYFYLISSPDGNGHYVFKASSPVGPFNRITENIHESIDGSFFIDTNEEIYLSRASETGICSAKFKNDFKGIKGDNILDNKIYFKDARTSNWTEGPYILKRYNKYYLTYCGTHFLSDAYRIRYSIGNDLNKEDSFKDQGILAISTNDEFYGIGHSMNFLAPNLDSYLICYHNMINKNTGLRGLNISRLLFSNSLMTINDFSKDLHPKFEHPLLEKDNIFVNYPFKLIDNFDFNSFTVEYYFIGNNKVYINYIDDKNYLLVEVDNELNIYLKEIKESKELVINTIKLNKRYNNKVKHSIRLQYFQNRFAVYFDNIEKDIFSYDIKMNRSSLYVEGTFTYFALSKYAFGNSDNEEIKLNKVFSLNYDLSNSKYNRKSDNSNELFLKKNDYISYFIYKEEEGEYYFDIYLNRIYGENQLNIIVNDKIYSFELNKNDCRSLVNLGLIKLKEGINKIEIINSYGFSFTYFETPRAKVVKRKELNLDLNKLYQDEFEYFKEPIITKDGYYYENDRNIILSKDEYENFKVSIDIETIGQAIDINNNAGLNVLVSNYSKSNEFEKIFSFCGIFFGFNKNFIYIIEANFDKNKILYRIKNNVNKHKLSILKYKNKIEFFVDNQSIYQKHLKKMLRGKVGLYMNHESCLFKKISLSEE</sequence>
<evidence type="ECO:0000313" key="4">
    <source>
        <dbReference type="EMBL" id="MBO8427081.1"/>
    </source>
</evidence>
<keyword evidence="2" id="KW-0378">Hydrolase</keyword>
<dbReference type="PANTHER" id="PTHR42812">
    <property type="entry name" value="BETA-XYLOSIDASE"/>
    <property type="match status" value="1"/>
</dbReference>
<evidence type="ECO:0000256" key="1">
    <source>
        <dbReference type="ARBA" id="ARBA00009865"/>
    </source>
</evidence>
<organism evidence="4 5">
    <name type="scientific">Candidatus Onthovivens merdipullorum</name>
    <dbReference type="NCBI Taxonomy" id="2840889"/>
    <lineage>
        <taxon>Bacteria</taxon>
        <taxon>Bacillati</taxon>
        <taxon>Bacillota</taxon>
        <taxon>Bacilli</taxon>
        <taxon>Bacillales</taxon>
        <taxon>Candidatus Onthovivens</taxon>
    </lineage>
</organism>
<dbReference type="InterPro" id="IPR023296">
    <property type="entry name" value="Glyco_hydro_beta-prop_sf"/>
</dbReference>
<dbReference type="InterPro" id="IPR006710">
    <property type="entry name" value="Glyco_hydro_43"/>
</dbReference>
<dbReference type="AlphaFoldDB" id="A0A9D9DID4"/>
<keyword evidence="3" id="KW-0326">Glycosidase</keyword>
<dbReference type="Gene3D" id="2.115.10.20">
    <property type="entry name" value="Glycosyl hydrolase domain, family 43"/>
    <property type="match status" value="1"/>
</dbReference>
<comment type="similarity">
    <text evidence="1">Belongs to the glycosyl hydrolase 43 family.</text>
</comment>
<reference evidence="4" key="1">
    <citation type="submission" date="2020-10" db="EMBL/GenBank/DDBJ databases">
        <authorList>
            <person name="Gilroy R."/>
        </authorList>
    </citation>
    <scope>NUCLEOTIDE SEQUENCE</scope>
    <source>
        <strain evidence="4">11159</strain>
    </source>
</reference>
<dbReference type="EMBL" id="JADIMY010000013">
    <property type="protein sequence ID" value="MBO8427081.1"/>
    <property type="molecule type" value="Genomic_DNA"/>
</dbReference>
<dbReference type="InterPro" id="IPR051795">
    <property type="entry name" value="Glycosyl_Hydrlase_43"/>
</dbReference>
<evidence type="ECO:0000256" key="2">
    <source>
        <dbReference type="ARBA" id="ARBA00022801"/>
    </source>
</evidence>
<comment type="caution">
    <text evidence="4">The sequence shown here is derived from an EMBL/GenBank/DDBJ whole genome shotgun (WGS) entry which is preliminary data.</text>
</comment>
<dbReference type="SUPFAM" id="SSF75005">
    <property type="entry name" value="Arabinanase/levansucrase/invertase"/>
    <property type="match status" value="1"/>
</dbReference>
<dbReference type="GO" id="GO:0005975">
    <property type="term" value="P:carbohydrate metabolic process"/>
    <property type="evidence" value="ECO:0007669"/>
    <property type="project" value="InterPro"/>
</dbReference>
<dbReference type="GO" id="GO:0004553">
    <property type="term" value="F:hydrolase activity, hydrolyzing O-glycosyl compounds"/>
    <property type="evidence" value="ECO:0007669"/>
    <property type="project" value="InterPro"/>
</dbReference>
<accession>A0A9D9DID4</accession>
<protein>
    <submittedName>
        <fullName evidence="4">Family 43 glycosylhydrolase</fullName>
    </submittedName>
</protein>
<gene>
    <name evidence="4" type="ORF">IAC58_00775</name>
</gene>
<evidence type="ECO:0000313" key="5">
    <source>
        <dbReference type="Proteomes" id="UP000823613"/>
    </source>
</evidence>